<feature type="compositionally biased region" description="Polar residues" evidence="1">
    <location>
        <begin position="562"/>
        <end position="575"/>
    </location>
</feature>
<dbReference type="EMBL" id="KV784365">
    <property type="protein sequence ID" value="OEU12200.1"/>
    <property type="molecule type" value="Genomic_DNA"/>
</dbReference>
<dbReference type="InParanoid" id="A0A1E7F1W7"/>
<dbReference type="KEGG" id="fcy:FRACYDRAFT_244458"/>
<gene>
    <name evidence="3" type="ORF">FRACYDRAFT_244458</name>
</gene>
<dbReference type="CDD" id="cd00170">
    <property type="entry name" value="SEC14"/>
    <property type="match status" value="1"/>
</dbReference>
<keyword evidence="4" id="KW-1185">Reference proteome</keyword>
<protein>
    <recommendedName>
        <fullName evidence="2">DUF6824 domain-containing protein</fullName>
    </recommendedName>
</protein>
<dbReference type="InterPro" id="IPR036865">
    <property type="entry name" value="CRAL-TRIO_dom_sf"/>
</dbReference>
<feature type="compositionally biased region" description="Acidic residues" evidence="1">
    <location>
        <begin position="1"/>
        <end position="13"/>
    </location>
</feature>
<reference evidence="3 4" key="1">
    <citation type="submission" date="2016-09" db="EMBL/GenBank/DDBJ databases">
        <title>Extensive genetic diversity and differential bi-allelic expression allows diatom success in the polar Southern Ocean.</title>
        <authorList>
            <consortium name="DOE Joint Genome Institute"/>
            <person name="Mock T."/>
            <person name="Otillar R.P."/>
            <person name="Strauss J."/>
            <person name="Dupont C."/>
            <person name="Frickenhaus S."/>
            <person name="Maumus F."/>
            <person name="Mcmullan M."/>
            <person name="Sanges R."/>
            <person name="Schmutz J."/>
            <person name="Toseland A."/>
            <person name="Valas R."/>
            <person name="Veluchamy A."/>
            <person name="Ward B.J."/>
            <person name="Allen A."/>
            <person name="Barry K."/>
            <person name="Falciatore A."/>
            <person name="Ferrante M."/>
            <person name="Fortunato A.E."/>
            <person name="Gloeckner G."/>
            <person name="Gruber A."/>
            <person name="Hipkin R."/>
            <person name="Janech M."/>
            <person name="Kroth P."/>
            <person name="Leese F."/>
            <person name="Lindquist E."/>
            <person name="Lyon B.R."/>
            <person name="Martin J."/>
            <person name="Mayer C."/>
            <person name="Parker M."/>
            <person name="Quesneville H."/>
            <person name="Raymond J."/>
            <person name="Uhlig C."/>
            <person name="Valentin K.U."/>
            <person name="Worden A.Z."/>
            <person name="Armbrust E.V."/>
            <person name="Bowler C."/>
            <person name="Green B."/>
            <person name="Moulton V."/>
            <person name="Van Oosterhout C."/>
            <person name="Grigoriev I."/>
        </authorList>
    </citation>
    <scope>NUCLEOTIDE SEQUENCE [LARGE SCALE GENOMIC DNA]</scope>
    <source>
        <strain evidence="3 4">CCMP1102</strain>
    </source>
</reference>
<feature type="region of interest" description="Disordered" evidence="1">
    <location>
        <begin position="1"/>
        <end position="35"/>
    </location>
</feature>
<evidence type="ECO:0000313" key="3">
    <source>
        <dbReference type="EMBL" id="OEU12200.1"/>
    </source>
</evidence>
<dbReference type="Gene3D" id="3.40.525.10">
    <property type="entry name" value="CRAL-TRIO lipid binding domain"/>
    <property type="match status" value="1"/>
</dbReference>
<organism evidence="3 4">
    <name type="scientific">Fragilariopsis cylindrus CCMP1102</name>
    <dbReference type="NCBI Taxonomy" id="635003"/>
    <lineage>
        <taxon>Eukaryota</taxon>
        <taxon>Sar</taxon>
        <taxon>Stramenopiles</taxon>
        <taxon>Ochrophyta</taxon>
        <taxon>Bacillariophyta</taxon>
        <taxon>Bacillariophyceae</taxon>
        <taxon>Bacillariophycidae</taxon>
        <taxon>Bacillariales</taxon>
        <taxon>Bacillariaceae</taxon>
        <taxon>Fragilariopsis</taxon>
    </lineage>
</organism>
<dbReference type="InterPro" id="IPR049227">
    <property type="entry name" value="DUF6824"/>
</dbReference>
<feature type="compositionally biased region" description="Low complexity" evidence="1">
    <location>
        <begin position="521"/>
        <end position="553"/>
    </location>
</feature>
<evidence type="ECO:0000259" key="2">
    <source>
        <dbReference type="Pfam" id="PF20710"/>
    </source>
</evidence>
<accession>A0A1E7F1W7</accession>
<evidence type="ECO:0000256" key="1">
    <source>
        <dbReference type="SAM" id="MobiDB-lite"/>
    </source>
</evidence>
<proteinExistence type="predicted"/>
<dbReference type="Proteomes" id="UP000095751">
    <property type="component" value="Unassembled WGS sequence"/>
</dbReference>
<name>A0A1E7F1W7_9STRA</name>
<dbReference type="AlphaFoldDB" id="A0A1E7F1W7"/>
<dbReference type="Pfam" id="PF20710">
    <property type="entry name" value="DUF6824"/>
    <property type="match status" value="1"/>
</dbReference>
<feature type="region of interest" description="Disordered" evidence="1">
    <location>
        <begin position="521"/>
        <end position="582"/>
    </location>
</feature>
<feature type="domain" description="DUF6824" evidence="2">
    <location>
        <begin position="425"/>
        <end position="513"/>
    </location>
</feature>
<dbReference type="InterPro" id="IPR001251">
    <property type="entry name" value="CRAL-TRIO_dom"/>
</dbReference>
<dbReference type="OrthoDB" id="75724at2759"/>
<evidence type="ECO:0000313" key="4">
    <source>
        <dbReference type="Proteomes" id="UP000095751"/>
    </source>
</evidence>
<sequence>MSLLDDSNDDDNDTIAGIAPTPFRPKLSYYEPTPFRPKLSYHERHIEKEQQDDELLSSNSKKYESATADNLEIDTLLAKELNQMSFQQRESINEEIHGINVDQKYLDVIEETPELLKDSLCKLNEELETLRPTASAFNRSQQLHGSNETDTYINTEKFRMMFLRCELFDCGKAASRMCAFVDLVHDLYGDIALKRRAYLTDLDDSIEGNIMRAGYTQVLPGRDRSGRRIFVHIAFNSTNEYSTQSRLRIFIYCLLSLLEDVETQKKGIVAIFWHQNVSILDDIFTRRQANSRIHCFPLRCGATHFCVIPSSATDNSSATTIAKAAIMEKSAKVLKTLYALVLSANHRSRFRFHTGSAVECLYALQTFGIPSDQVPVVPSTGEVILKNHLKWLELCKLKDDNLQMYGRIWEFDRHRQIIECPSHSDILFGRGRSIMNHPGNAVLRNLVTLQLEEYCNVPSNKQATTLTWEVVRILKDKYGARFLKEETTESNGLGWIEVSNETARLKVRVAFRDKRTKLSKTTNANTNTAGTNTNTNTNMNMSMNTSETTSSTTKTKRKVETPATSPPSLQISSFHAQQQQQADSSTFVFLGMADDTGKRQRCQS</sequence>
<dbReference type="SUPFAM" id="SSF52087">
    <property type="entry name" value="CRAL/TRIO domain"/>
    <property type="match status" value="1"/>
</dbReference>